<dbReference type="PANTHER" id="PTHR43384">
    <property type="entry name" value="SEPTUM SITE-DETERMINING PROTEIN MIND HOMOLOG, CHLOROPLASTIC-RELATED"/>
    <property type="match status" value="1"/>
</dbReference>
<dbReference type="InterPro" id="IPR050625">
    <property type="entry name" value="ParA/MinD_ATPase"/>
</dbReference>
<organism evidence="2 3">
    <name type="scientific">Agromyces albus</name>
    <dbReference type="NCBI Taxonomy" id="205332"/>
    <lineage>
        <taxon>Bacteria</taxon>
        <taxon>Bacillati</taxon>
        <taxon>Actinomycetota</taxon>
        <taxon>Actinomycetes</taxon>
        <taxon>Micrococcales</taxon>
        <taxon>Microbacteriaceae</taxon>
        <taxon>Agromyces</taxon>
    </lineage>
</organism>
<dbReference type="InterPro" id="IPR027417">
    <property type="entry name" value="P-loop_NTPase"/>
</dbReference>
<name>A0A4Q2L3F4_9MICO</name>
<dbReference type="OrthoDB" id="3448281at2"/>
<dbReference type="AlphaFoldDB" id="A0A4Q2L3F4"/>
<reference evidence="2 3" key="1">
    <citation type="submission" date="2019-01" db="EMBL/GenBank/DDBJ databases">
        <title>Agromyces.</title>
        <authorList>
            <person name="Li J."/>
        </authorList>
    </citation>
    <scope>NUCLEOTIDE SEQUENCE [LARGE SCALE GENOMIC DNA]</scope>
    <source>
        <strain evidence="2 3">DSM 15934</strain>
    </source>
</reference>
<dbReference type="RefSeq" id="WP_129519301.1">
    <property type="nucleotide sequence ID" value="NZ_SDPN01000003.1"/>
</dbReference>
<dbReference type="GO" id="GO:0005829">
    <property type="term" value="C:cytosol"/>
    <property type="evidence" value="ECO:0007669"/>
    <property type="project" value="TreeGrafter"/>
</dbReference>
<dbReference type="SUPFAM" id="SSF52540">
    <property type="entry name" value="P-loop containing nucleoside triphosphate hydrolases"/>
    <property type="match status" value="1"/>
</dbReference>
<dbReference type="Proteomes" id="UP000293865">
    <property type="component" value="Unassembled WGS sequence"/>
</dbReference>
<dbReference type="GO" id="GO:0005524">
    <property type="term" value="F:ATP binding"/>
    <property type="evidence" value="ECO:0007669"/>
    <property type="project" value="TreeGrafter"/>
</dbReference>
<gene>
    <name evidence="2" type="ORF">ESP51_02415</name>
</gene>
<proteinExistence type="predicted"/>
<dbReference type="Gene3D" id="3.40.50.300">
    <property type="entry name" value="P-loop containing nucleotide triphosphate hydrolases"/>
    <property type="match status" value="1"/>
</dbReference>
<keyword evidence="3" id="KW-1185">Reference proteome</keyword>
<evidence type="ECO:0000313" key="2">
    <source>
        <dbReference type="EMBL" id="RXZ72678.1"/>
    </source>
</evidence>
<evidence type="ECO:0000259" key="1">
    <source>
        <dbReference type="Pfam" id="PF01656"/>
    </source>
</evidence>
<feature type="domain" description="CobQ/CobB/MinD/ParA nucleotide binding" evidence="1">
    <location>
        <begin position="203"/>
        <end position="414"/>
    </location>
</feature>
<protein>
    <recommendedName>
        <fullName evidence="1">CobQ/CobB/MinD/ParA nucleotide binding domain-containing protein</fullName>
    </recommendedName>
</protein>
<dbReference type="InterPro" id="IPR002586">
    <property type="entry name" value="CobQ/CobB/MinD/ParA_Nub-bd_dom"/>
</dbReference>
<dbReference type="GO" id="GO:0016887">
    <property type="term" value="F:ATP hydrolysis activity"/>
    <property type="evidence" value="ECO:0007669"/>
    <property type="project" value="TreeGrafter"/>
</dbReference>
<comment type="caution">
    <text evidence="2">The sequence shown here is derived from an EMBL/GenBank/DDBJ whole genome shotgun (WGS) entry which is preliminary data.</text>
</comment>
<accession>A0A4Q2L3F4</accession>
<dbReference type="GO" id="GO:0051782">
    <property type="term" value="P:negative regulation of cell division"/>
    <property type="evidence" value="ECO:0007669"/>
    <property type="project" value="TreeGrafter"/>
</dbReference>
<sequence>MNPFLLVSRSAEYESRLRALLGGRLTVITGEFLTFGVDAVMERVEGTPRIALLGPVLNFEETRGLLKELTERHPDIGLVVVREQRSDLEDWVDELSLHAVLSPLATDETTIELIRRLSAWLVVNGRADEQDFAMPIEEETGEASDDLLAALVSGAAAQTISDVDVDEDLVLELERDLDSLTQTEPEQEWEFPPLESGVRSEAIAVVAPKGGQGKTTIAINLATGLAEIAPNSVVLVDADLQFGDITAALGLTPERTIVEAAGAAAADELVLKTALTHHADGFFVVASAPSPEAGDAIAAAALAVLIGRLRTTFRYVIVDTTPGLGEHTLALLENVTDAIFVTNMSVPSLRAMRTEFELLRRLALTPANRHIILNQTDRQSGLTTRDVENIIGAPVDVEVPRSSAVLLASNRGVPLIHDDVRDPASKAIRSLVMRIAPDAQPKRARIHRRRRSNESE</sequence>
<evidence type="ECO:0000313" key="3">
    <source>
        <dbReference type="Proteomes" id="UP000293865"/>
    </source>
</evidence>
<dbReference type="GO" id="GO:0009898">
    <property type="term" value="C:cytoplasmic side of plasma membrane"/>
    <property type="evidence" value="ECO:0007669"/>
    <property type="project" value="TreeGrafter"/>
</dbReference>
<dbReference type="EMBL" id="SDPN01000003">
    <property type="protein sequence ID" value="RXZ72678.1"/>
    <property type="molecule type" value="Genomic_DNA"/>
</dbReference>
<dbReference type="PANTHER" id="PTHR43384:SF13">
    <property type="entry name" value="SLR0110 PROTEIN"/>
    <property type="match status" value="1"/>
</dbReference>
<dbReference type="Pfam" id="PF01656">
    <property type="entry name" value="CbiA"/>
    <property type="match status" value="1"/>
</dbReference>